<keyword evidence="3" id="KW-1185">Reference proteome</keyword>
<proteinExistence type="predicted"/>
<name>A0A409X0H5_9AGAR</name>
<sequence length="438" mass="48440">MDSLSTFDTERYMQCPGPRIDGQLIGVCPSIIPKVIVCTGPNAGKSCQRCDTCGYFTWLVFENGVSPSPNSKAFSSNRVLTTPALSPSKNTGNDLIGGSWGSQAPGFSVPPYAGSGKSKPRCPCGRQGARSCTKLMCKSCCKDDTRSVCLFKNHNNAENERRIKHTVLLVAYLQDAAEPTPLPLQDIKTWPTLNLAHLPQLAARLGLESFDNLELYVQSSYGNFWIPTVDHSMTVKTEEKIYIRRKGVQTGLHQSFLSSLAPPPDTPRPGPFQTPTRKRTRELTPPSTRRSKIPHIDLTLEEPASSPSPPVEPLSPSPTPAVSRCCTPLLSVKSEVSYDQLRLTGSVLTPSETNITWPNGIYACDMAWALDYLAGERGDLGSRFSRVFNGIRFTSSTYHKNRRFWEAVPPLIKAEARSLPRNDEGLWTVWRKKQPGWN</sequence>
<feature type="compositionally biased region" description="Pro residues" evidence="1">
    <location>
        <begin position="306"/>
        <end position="319"/>
    </location>
</feature>
<gene>
    <name evidence="2" type="ORF">CVT26_013000</name>
</gene>
<reference evidence="2 3" key="1">
    <citation type="journal article" date="2018" name="Evol. Lett.">
        <title>Horizontal gene cluster transfer increased hallucinogenic mushroom diversity.</title>
        <authorList>
            <person name="Reynolds H.T."/>
            <person name="Vijayakumar V."/>
            <person name="Gluck-Thaler E."/>
            <person name="Korotkin H.B."/>
            <person name="Matheny P.B."/>
            <person name="Slot J.C."/>
        </authorList>
    </citation>
    <scope>NUCLEOTIDE SEQUENCE [LARGE SCALE GENOMIC DNA]</scope>
    <source>
        <strain evidence="2 3">SRW20</strain>
    </source>
</reference>
<comment type="caution">
    <text evidence="2">The sequence shown here is derived from an EMBL/GenBank/DDBJ whole genome shotgun (WGS) entry which is preliminary data.</text>
</comment>
<dbReference type="EMBL" id="NHYE01004505">
    <property type="protein sequence ID" value="PPQ84236.1"/>
    <property type="molecule type" value="Genomic_DNA"/>
</dbReference>
<evidence type="ECO:0000313" key="3">
    <source>
        <dbReference type="Proteomes" id="UP000284706"/>
    </source>
</evidence>
<dbReference type="OrthoDB" id="3028573at2759"/>
<dbReference type="InParanoid" id="A0A409X0H5"/>
<feature type="compositionally biased region" description="Pro residues" evidence="1">
    <location>
        <begin position="261"/>
        <end position="272"/>
    </location>
</feature>
<evidence type="ECO:0000313" key="2">
    <source>
        <dbReference type="EMBL" id="PPQ84236.1"/>
    </source>
</evidence>
<dbReference type="Proteomes" id="UP000284706">
    <property type="component" value="Unassembled WGS sequence"/>
</dbReference>
<protein>
    <submittedName>
        <fullName evidence="2">Uncharacterized protein</fullName>
    </submittedName>
</protein>
<evidence type="ECO:0000256" key="1">
    <source>
        <dbReference type="SAM" id="MobiDB-lite"/>
    </source>
</evidence>
<dbReference type="AlphaFoldDB" id="A0A409X0H5"/>
<organism evidence="2 3">
    <name type="scientific">Gymnopilus dilepis</name>
    <dbReference type="NCBI Taxonomy" id="231916"/>
    <lineage>
        <taxon>Eukaryota</taxon>
        <taxon>Fungi</taxon>
        <taxon>Dikarya</taxon>
        <taxon>Basidiomycota</taxon>
        <taxon>Agaricomycotina</taxon>
        <taxon>Agaricomycetes</taxon>
        <taxon>Agaricomycetidae</taxon>
        <taxon>Agaricales</taxon>
        <taxon>Agaricineae</taxon>
        <taxon>Hymenogastraceae</taxon>
        <taxon>Gymnopilus</taxon>
    </lineage>
</organism>
<accession>A0A409X0H5</accession>
<feature type="region of interest" description="Disordered" evidence="1">
    <location>
        <begin position="256"/>
        <end position="322"/>
    </location>
</feature>